<dbReference type="EMBL" id="CP096574">
    <property type="protein sequence ID" value="UPU37843.1"/>
    <property type="molecule type" value="Genomic_DNA"/>
</dbReference>
<proteinExistence type="predicted"/>
<evidence type="ECO:0000313" key="1">
    <source>
        <dbReference type="EMBL" id="UPU37843.1"/>
    </source>
</evidence>
<dbReference type="RefSeq" id="WP_248647234.1">
    <property type="nucleotide sequence ID" value="NZ_CP096574.1"/>
</dbReference>
<dbReference type="Proteomes" id="UP000831485">
    <property type="component" value="Chromosome"/>
</dbReference>
<reference evidence="1" key="1">
    <citation type="submission" date="2022-04" db="EMBL/GenBank/DDBJ databases">
        <authorList>
            <person name="Liu G."/>
        </authorList>
    </citation>
    <scope>NUCLEOTIDE SEQUENCE</scope>
    <source>
        <strain evidence="1">RG22</strain>
    </source>
</reference>
<sequence length="250" mass="28947">MEPITASYVKKYVSSWEARHDEWVRDYLAPLVGTSEKTMNGIRPVLKQRLQTDWRYSLAFFIDRTTYQSRSDLVNLRTATYLFEKIVSLPPDFSVRNMEQLVKTISEEKFNGLASHVRVKTDIERLDYAWRFLVPSEEKNFTAIVLGKVASEVELWRFLEQFPYVSRNKTAPFYMKFIAWLFDLDLAPITVDRHVVNALQVRDGRAVTDPAGYITRVAKDLMMPATLVETALYEESWLKANGTSKGTDIV</sequence>
<name>A0ABY4LM45_9BACT</name>
<gene>
    <name evidence="1" type="ORF">M1B72_09085</name>
</gene>
<protein>
    <recommendedName>
        <fullName evidence="3">HhH-GPD domain-containing protein</fullName>
    </recommendedName>
</protein>
<keyword evidence="2" id="KW-1185">Reference proteome</keyword>
<evidence type="ECO:0008006" key="3">
    <source>
        <dbReference type="Google" id="ProtNLM"/>
    </source>
</evidence>
<accession>A0ABY4LM45</accession>
<evidence type="ECO:0000313" key="2">
    <source>
        <dbReference type="Proteomes" id="UP000831485"/>
    </source>
</evidence>
<organism evidence="1 2">
    <name type="scientific">Geomonas paludis</name>
    <dbReference type="NCBI Taxonomy" id="2740185"/>
    <lineage>
        <taxon>Bacteria</taxon>
        <taxon>Pseudomonadati</taxon>
        <taxon>Thermodesulfobacteriota</taxon>
        <taxon>Desulfuromonadia</taxon>
        <taxon>Geobacterales</taxon>
        <taxon>Geobacteraceae</taxon>
        <taxon>Geomonas</taxon>
    </lineage>
</organism>